<evidence type="ECO:0000313" key="1">
    <source>
        <dbReference type="EMBL" id="JAH18670.1"/>
    </source>
</evidence>
<reference evidence="1" key="2">
    <citation type="journal article" date="2015" name="Fish Shellfish Immunol.">
        <title>Early steps in the European eel (Anguilla anguilla)-Vibrio vulnificus interaction in the gills: Role of the RtxA13 toxin.</title>
        <authorList>
            <person name="Callol A."/>
            <person name="Pajuelo D."/>
            <person name="Ebbesson L."/>
            <person name="Teles M."/>
            <person name="MacKenzie S."/>
            <person name="Amaro C."/>
        </authorList>
    </citation>
    <scope>NUCLEOTIDE SEQUENCE</scope>
</reference>
<sequence length="62" mass="7069">MDKSKNFSDASEDEDDKKALPPAILTWDPLETLCKLCVPPVCFYSLKAGLHLLILFNFRQNK</sequence>
<proteinExistence type="predicted"/>
<dbReference type="AlphaFoldDB" id="A0A0E9QQX3"/>
<dbReference type="EMBL" id="GBXM01089907">
    <property type="protein sequence ID" value="JAH18670.1"/>
    <property type="molecule type" value="Transcribed_RNA"/>
</dbReference>
<organism evidence="1">
    <name type="scientific">Anguilla anguilla</name>
    <name type="common">European freshwater eel</name>
    <name type="synonym">Muraena anguilla</name>
    <dbReference type="NCBI Taxonomy" id="7936"/>
    <lineage>
        <taxon>Eukaryota</taxon>
        <taxon>Metazoa</taxon>
        <taxon>Chordata</taxon>
        <taxon>Craniata</taxon>
        <taxon>Vertebrata</taxon>
        <taxon>Euteleostomi</taxon>
        <taxon>Actinopterygii</taxon>
        <taxon>Neopterygii</taxon>
        <taxon>Teleostei</taxon>
        <taxon>Anguilliformes</taxon>
        <taxon>Anguillidae</taxon>
        <taxon>Anguilla</taxon>
    </lineage>
</organism>
<accession>A0A0E9QQX3</accession>
<reference evidence="1" key="1">
    <citation type="submission" date="2014-11" db="EMBL/GenBank/DDBJ databases">
        <authorList>
            <person name="Amaro Gonzalez C."/>
        </authorList>
    </citation>
    <scope>NUCLEOTIDE SEQUENCE</scope>
</reference>
<protein>
    <submittedName>
        <fullName evidence="1">Uncharacterized protein</fullName>
    </submittedName>
</protein>
<name>A0A0E9QQX3_ANGAN</name>